<dbReference type="PROSITE" id="PS50222">
    <property type="entry name" value="EF_HAND_2"/>
    <property type="match status" value="2"/>
</dbReference>
<feature type="region of interest" description="Disordered" evidence="6">
    <location>
        <begin position="1"/>
        <end position="37"/>
    </location>
</feature>
<evidence type="ECO:0000256" key="6">
    <source>
        <dbReference type="SAM" id="MobiDB-lite"/>
    </source>
</evidence>
<dbReference type="Pfam" id="PF13405">
    <property type="entry name" value="EF-hand_6"/>
    <property type="match status" value="1"/>
</dbReference>
<dbReference type="Pfam" id="PF13202">
    <property type="entry name" value="EF-hand_5"/>
    <property type="match status" value="1"/>
</dbReference>
<keyword evidence="5" id="KW-0106">Calcium</keyword>
<dbReference type="Proteomes" id="UP001050691">
    <property type="component" value="Unassembled WGS sequence"/>
</dbReference>
<dbReference type="PANTHER" id="PTHR46212">
    <property type="entry name" value="PEFLIN"/>
    <property type="match status" value="1"/>
</dbReference>
<evidence type="ECO:0000259" key="7">
    <source>
        <dbReference type="PROSITE" id="PS50222"/>
    </source>
</evidence>
<dbReference type="InterPro" id="IPR051426">
    <property type="entry name" value="Peflin/Sorcin_CaBP"/>
</dbReference>
<dbReference type="GO" id="GO:0005737">
    <property type="term" value="C:cytoplasm"/>
    <property type="evidence" value="ECO:0007669"/>
    <property type="project" value="UniProtKB-SubCell"/>
</dbReference>
<keyword evidence="2" id="KW-0963">Cytoplasm</keyword>
<dbReference type="InterPro" id="IPR018247">
    <property type="entry name" value="EF_Hand_1_Ca_BS"/>
</dbReference>
<sequence>MQRAASTVYRPPPNQTPPVSTHRYSTPSQAYQSRPSSTVVEDARHSEVYKMFAAVDTDQSGSITVRELQRALVNGNWTNFDLDTCKMLMNMTRIEMDLLVLTVSSAYADSAACVEFVGLWKYISDWQHVFRQFDRDSSGSIDGVELAAAFRSFGYNLSPTILMLLEQKYCESFQLTLALDLLSALQLHYRQTWDLDNIQPELLLIDLFALVLL</sequence>
<feature type="compositionally biased region" description="Polar residues" evidence="6">
    <location>
        <begin position="17"/>
        <end position="37"/>
    </location>
</feature>
<evidence type="ECO:0000256" key="1">
    <source>
        <dbReference type="ARBA" id="ARBA00004496"/>
    </source>
</evidence>
<dbReference type="GO" id="GO:0005509">
    <property type="term" value="F:calcium ion binding"/>
    <property type="evidence" value="ECO:0007669"/>
    <property type="project" value="InterPro"/>
</dbReference>
<feature type="domain" description="EF-hand" evidence="7">
    <location>
        <begin position="43"/>
        <end position="78"/>
    </location>
</feature>
<evidence type="ECO:0000256" key="2">
    <source>
        <dbReference type="ARBA" id="ARBA00022490"/>
    </source>
</evidence>
<accession>A0AAV5AGK5</accession>
<comment type="caution">
    <text evidence="8">The sequence shown here is derived from an EMBL/GenBank/DDBJ whole genome shotgun (WGS) entry which is preliminary data.</text>
</comment>
<dbReference type="GO" id="GO:0048306">
    <property type="term" value="F:calcium-dependent protein binding"/>
    <property type="evidence" value="ECO:0007669"/>
    <property type="project" value="UniProtKB-ARBA"/>
</dbReference>
<dbReference type="InterPro" id="IPR002048">
    <property type="entry name" value="EF_hand_dom"/>
</dbReference>
<organism evidence="8 9">
    <name type="scientific">Clathrus columnatus</name>
    <dbReference type="NCBI Taxonomy" id="1419009"/>
    <lineage>
        <taxon>Eukaryota</taxon>
        <taxon>Fungi</taxon>
        <taxon>Dikarya</taxon>
        <taxon>Basidiomycota</taxon>
        <taxon>Agaricomycotina</taxon>
        <taxon>Agaricomycetes</taxon>
        <taxon>Phallomycetidae</taxon>
        <taxon>Phallales</taxon>
        <taxon>Clathraceae</taxon>
        <taxon>Clathrus</taxon>
    </lineage>
</organism>
<evidence type="ECO:0000313" key="8">
    <source>
        <dbReference type="EMBL" id="GJJ12263.1"/>
    </source>
</evidence>
<evidence type="ECO:0000256" key="5">
    <source>
        <dbReference type="ARBA" id="ARBA00022837"/>
    </source>
</evidence>
<dbReference type="SUPFAM" id="SSF47473">
    <property type="entry name" value="EF-hand"/>
    <property type="match status" value="1"/>
</dbReference>
<dbReference type="PANTHER" id="PTHR46212:SF3">
    <property type="entry name" value="GH27120P"/>
    <property type="match status" value="1"/>
</dbReference>
<comment type="subcellular location">
    <subcellularLocation>
        <location evidence="1">Cytoplasm</location>
    </subcellularLocation>
</comment>
<proteinExistence type="predicted"/>
<dbReference type="Gene3D" id="1.10.238.10">
    <property type="entry name" value="EF-hand"/>
    <property type="match status" value="1"/>
</dbReference>
<name>A0AAV5AGK5_9AGAM</name>
<dbReference type="InterPro" id="IPR011992">
    <property type="entry name" value="EF-hand-dom_pair"/>
</dbReference>
<keyword evidence="9" id="KW-1185">Reference proteome</keyword>
<dbReference type="AlphaFoldDB" id="A0AAV5AGK5"/>
<dbReference type="SMART" id="SM00054">
    <property type="entry name" value="EFh"/>
    <property type="match status" value="2"/>
</dbReference>
<keyword evidence="3" id="KW-0479">Metal-binding</keyword>
<dbReference type="EMBL" id="BPWL01000007">
    <property type="protein sequence ID" value="GJJ12263.1"/>
    <property type="molecule type" value="Genomic_DNA"/>
</dbReference>
<evidence type="ECO:0000313" key="9">
    <source>
        <dbReference type="Proteomes" id="UP001050691"/>
    </source>
</evidence>
<reference evidence="8" key="1">
    <citation type="submission" date="2021-10" db="EMBL/GenBank/DDBJ databases">
        <title>De novo Genome Assembly of Clathrus columnatus (Basidiomycota, Fungi) Using Illumina and Nanopore Sequence Data.</title>
        <authorList>
            <person name="Ogiso-Tanaka E."/>
            <person name="Itagaki H."/>
            <person name="Hosoya T."/>
            <person name="Hosaka K."/>
        </authorList>
    </citation>
    <scope>NUCLEOTIDE SEQUENCE</scope>
    <source>
        <strain evidence="8">MO-923</strain>
    </source>
</reference>
<protein>
    <recommendedName>
        <fullName evidence="7">EF-hand domain-containing protein</fullName>
    </recommendedName>
</protein>
<feature type="domain" description="EF-hand" evidence="7">
    <location>
        <begin position="121"/>
        <end position="156"/>
    </location>
</feature>
<gene>
    <name evidence="8" type="ORF">Clacol_006504</name>
</gene>
<evidence type="ECO:0000256" key="3">
    <source>
        <dbReference type="ARBA" id="ARBA00022723"/>
    </source>
</evidence>
<evidence type="ECO:0000256" key="4">
    <source>
        <dbReference type="ARBA" id="ARBA00022737"/>
    </source>
</evidence>
<keyword evidence="4" id="KW-0677">Repeat</keyword>
<dbReference type="PROSITE" id="PS00018">
    <property type="entry name" value="EF_HAND_1"/>
    <property type="match status" value="2"/>
</dbReference>